<keyword evidence="3" id="KW-1185">Reference proteome</keyword>
<feature type="region of interest" description="Disordered" evidence="1">
    <location>
        <begin position="56"/>
        <end position="130"/>
    </location>
</feature>
<proteinExistence type="predicted"/>
<comment type="caution">
    <text evidence="2">The sequence shown here is derived from an EMBL/GenBank/DDBJ whole genome shotgun (WGS) entry which is preliminary data.</text>
</comment>
<evidence type="ECO:0008006" key="4">
    <source>
        <dbReference type="Google" id="ProtNLM"/>
    </source>
</evidence>
<evidence type="ECO:0000313" key="3">
    <source>
        <dbReference type="Proteomes" id="UP001500058"/>
    </source>
</evidence>
<feature type="compositionally biased region" description="Low complexity" evidence="1">
    <location>
        <begin position="72"/>
        <end position="93"/>
    </location>
</feature>
<sequence>MPAPDPQPPPRRRPVRGVVHHGTVPRSLRYVLLWLSCTSLSVTAVNLTVQFVVGTTRPTPPVARDTPGTVVSSPVASPEPSRSPASMPPATRRPSPPPPPPKAPASPAARPSPAPTPSATATDAGDGDGCRAAGAQVRTYRTTGGRASLRFGDGVCLVSAVPAGGFTVSTERGDPRRLTVTFTSDSFRSQITATATPSSGYSVSVRQSTL</sequence>
<name>A0ABN3IQW4_9ACTN</name>
<feature type="compositionally biased region" description="Low complexity" evidence="1">
    <location>
        <begin position="117"/>
        <end position="130"/>
    </location>
</feature>
<gene>
    <name evidence="2" type="ORF">GCM10010420_45160</name>
</gene>
<accession>A0ABN3IQW4</accession>
<evidence type="ECO:0000313" key="2">
    <source>
        <dbReference type="EMBL" id="GAA2411247.1"/>
    </source>
</evidence>
<organism evidence="2 3">
    <name type="scientific">Streptomyces glaucosporus</name>
    <dbReference type="NCBI Taxonomy" id="284044"/>
    <lineage>
        <taxon>Bacteria</taxon>
        <taxon>Bacillati</taxon>
        <taxon>Actinomycetota</taxon>
        <taxon>Actinomycetes</taxon>
        <taxon>Kitasatosporales</taxon>
        <taxon>Streptomycetaceae</taxon>
        <taxon>Streptomyces</taxon>
    </lineage>
</organism>
<dbReference type="Proteomes" id="UP001500058">
    <property type="component" value="Unassembled WGS sequence"/>
</dbReference>
<protein>
    <recommendedName>
        <fullName evidence="4">Secreted protein</fullName>
    </recommendedName>
</protein>
<feature type="compositionally biased region" description="Pro residues" evidence="1">
    <location>
        <begin position="94"/>
        <end position="116"/>
    </location>
</feature>
<dbReference type="EMBL" id="BAAATJ010000025">
    <property type="protein sequence ID" value="GAA2411247.1"/>
    <property type="molecule type" value="Genomic_DNA"/>
</dbReference>
<reference evidence="2 3" key="1">
    <citation type="journal article" date="2019" name="Int. J. Syst. Evol. Microbiol.">
        <title>The Global Catalogue of Microorganisms (GCM) 10K type strain sequencing project: providing services to taxonomists for standard genome sequencing and annotation.</title>
        <authorList>
            <consortium name="The Broad Institute Genomics Platform"/>
            <consortium name="The Broad Institute Genome Sequencing Center for Infectious Disease"/>
            <person name="Wu L."/>
            <person name="Ma J."/>
        </authorList>
    </citation>
    <scope>NUCLEOTIDE SEQUENCE [LARGE SCALE GENOMIC DNA]</scope>
    <source>
        <strain evidence="2 3">JCM 6921</strain>
    </source>
</reference>
<evidence type="ECO:0000256" key="1">
    <source>
        <dbReference type="SAM" id="MobiDB-lite"/>
    </source>
</evidence>